<dbReference type="InterPro" id="IPR020846">
    <property type="entry name" value="MFS_dom"/>
</dbReference>
<evidence type="ECO:0000256" key="1">
    <source>
        <dbReference type="ARBA" id="ARBA00004651"/>
    </source>
</evidence>
<dbReference type="RefSeq" id="WP_110839587.1">
    <property type="nucleotide sequence ID" value="NZ_QJVJ01000003.1"/>
</dbReference>
<dbReference type="GO" id="GO:0005886">
    <property type="term" value="C:plasma membrane"/>
    <property type="evidence" value="ECO:0007669"/>
    <property type="project" value="UniProtKB-SubCell"/>
</dbReference>
<sequence length="397" mass="42164">MHLSWKKTFAIFFGGQVFSILTSFMVQFSIVWHLTVTTGSAAVLMIAGLCGFLPQALLGPFSGVWLDRWNRKMTMIVADSTIALFSLILGACYLLGEPGLGIIYAILAIRSAASSFHAPAFQAAIPLIAPENQLTRVAGWHQTILSFSSVIGPAIGIAAYSASSLGTVLLLDVAGALIANLMLVFVKIRQPKPQVVQAPSFAAEFRQGWEEFFAVKPIVTVTIATAIFGIAFMPLATLFPLMTLSHFGRGGYSASLVEAAFGIGMILGGAMLSVLATKWKDTAFMSVSLTVIGMTCVLSGIIPGSVFAGFVVLSFVMGAAAPLYNGPFMAMIQKSFEPEKLGRVISLVTSFTLLSSPIGLATAGPIVDKYGVQSWFLGSGVVIVLTGMLLLLKFQRK</sequence>
<dbReference type="AlphaFoldDB" id="A0A2V5KZW5"/>
<evidence type="ECO:0000256" key="5">
    <source>
        <dbReference type="ARBA" id="ARBA00022989"/>
    </source>
</evidence>
<feature type="transmembrane region" description="Helical" evidence="7">
    <location>
        <begin position="218"/>
        <end position="239"/>
    </location>
</feature>
<dbReference type="PANTHER" id="PTHR23513:SF6">
    <property type="entry name" value="MAJOR FACILITATOR SUPERFAMILY ASSOCIATED DOMAIN-CONTAINING PROTEIN"/>
    <property type="match status" value="1"/>
</dbReference>
<feature type="transmembrane region" description="Helical" evidence="7">
    <location>
        <begin position="308"/>
        <end position="332"/>
    </location>
</feature>
<dbReference type="InterPro" id="IPR011701">
    <property type="entry name" value="MFS"/>
</dbReference>
<dbReference type="GO" id="GO:0022857">
    <property type="term" value="F:transmembrane transporter activity"/>
    <property type="evidence" value="ECO:0007669"/>
    <property type="project" value="InterPro"/>
</dbReference>
<feature type="transmembrane region" description="Helical" evidence="7">
    <location>
        <begin position="344"/>
        <end position="366"/>
    </location>
</feature>
<proteinExistence type="predicted"/>
<dbReference type="SUPFAM" id="SSF103473">
    <property type="entry name" value="MFS general substrate transporter"/>
    <property type="match status" value="1"/>
</dbReference>
<dbReference type="EMBL" id="QJVJ01000003">
    <property type="protein sequence ID" value="PYI55786.1"/>
    <property type="molecule type" value="Genomic_DNA"/>
</dbReference>
<dbReference type="CDD" id="cd06173">
    <property type="entry name" value="MFS_MefA_like"/>
    <property type="match status" value="1"/>
</dbReference>
<keyword evidence="2" id="KW-0813">Transport</keyword>
<dbReference type="Gene3D" id="1.20.1250.20">
    <property type="entry name" value="MFS general substrate transporter like domains"/>
    <property type="match status" value="1"/>
</dbReference>
<gene>
    <name evidence="9" type="ORF">DLM86_08705</name>
</gene>
<feature type="transmembrane region" description="Helical" evidence="7">
    <location>
        <begin position="168"/>
        <end position="186"/>
    </location>
</feature>
<dbReference type="InterPro" id="IPR036259">
    <property type="entry name" value="MFS_trans_sf"/>
</dbReference>
<feature type="transmembrane region" description="Helical" evidence="7">
    <location>
        <begin position="41"/>
        <end position="64"/>
    </location>
</feature>
<dbReference type="Pfam" id="PF07690">
    <property type="entry name" value="MFS_1"/>
    <property type="match status" value="1"/>
</dbReference>
<protein>
    <submittedName>
        <fullName evidence="9">MFS transporter</fullName>
    </submittedName>
</protein>
<keyword evidence="6 7" id="KW-0472">Membrane</keyword>
<feature type="transmembrane region" description="Helical" evidence="7">
    <location>
        <begin position="259"/>
        <end position="276"/>
    </location>
</feature>
<evidence type="ECO:0000256" key="2">
    <source>
        <dbReference type="ARBA" id="ARBA00022448"/>
    </source>
</evidence>
<reference evidence="9 10" key="1">
    <citation type="submission" date="2018-05" db="EMBL/GenBank/DDBJ databases">
        <title>Paenibacillus flagellatus sp. nov., isolated from selenium mineral soil.</title>
        <authorList>
            <person name="Dai X."/>
        </authorList>
    </citation>
    <scope>NUCLEOTIDE SEQUENCE [LARGE SCALE GENOMIC DNA]</scope>
    <source>
        <strain evidence="9 10">DXL2</strain>
    </source>
</reference>
<organism evidence="9 10">
    <name type="scientific">Paenibacillus flagellatus</name>
    <dbReference type="NCBI Taxonomy" id="2211139"/>
    <lineage>
        <taxon>Bacteria</taxon>
        <taxon>Bacillati</taxon>
        <taxon>Bacillota</taxon>
        <taxon>Bacilli</taxon>
        <taxon>Bacillales</taxon>
        <taxon>Paenibacillaceae</taxon>
        <taxon>Paenibacillus</taxon>
    </lineage>
</organism>
<feature type="transmembrane region" description="Helical" evidence="7">
    <location>
        <begin position="283"/>
        <end position="302"/>
    </location>
</feature>
<evidence type="ECO:0000313" key="10">
    <source>
        <dbReference type="Proteomes" id="UP000247476"/>
    </source>
</evidence>
<feature type="transmembrane region" description="Helical" evidence="7">
    <location>
        <begin position="12"/>
        <end position="35"/>
    </location>
</feature>
<name>A0A2V5KZW5_9BACL</name>
<dbReference type="PROSITE" id="PS50850">
    <property type="entry name" value="MFS"/>
    <property type="match status" value="1"/>
</dbReference>
<evidence type="ECO:0000256" key="7">
    <source>
        <dbReference type="SAM" id="Phobius"/>
    </source>
</evidence>
<dbReference type="Proteomes" id="UP000247476">
    <property type="component" value="Unassembled WGS sequence"/>
</dbReference>
<keyword evidence="4 7" id="KW-0812">Transmembrane</keyword>
<keyword evidence="10" id="KW-1185">Reference proteome</keyword>
<evidence type="ECO:0000259" key="8">
    <source>
        <dbReference type="PROSITE" id="PS50850"/>
    </source>
</evidence>
<comment type="subcellular location">
    <subcellularLocation>
        <location evidence="1">Cell membrane</location>
        <topology evidence="1">Multi-pass membrane protein</topology>
    </subcellularLocation>
</comment>
<evidence type="ECO:0000256" key="3">
    <source>
        <dbReference type="ARBA" id="ARBA00022475"/>
    </source>
</evidence>
<accession>A0A2V5KZW5</accession>
<dbReference type="PANTHER" id="PTHR23513">
    <property type="entry name" value="INTEGRAL MEMBRANE EFFLUX PROTEIN-RELATED"/>
    <property type="match status" value="1"/>
</dbReference>
<dbReference type="OrthoDB" id="9775268at2"/>
<keyword evidence="3" id="KW-1003">Cell membrane</keyword>
<keyword evidence="5 7" id="KW-1133">Transmembrane helix</keyword>
<feature type="transmembrane region" description="Helical" evidence="7">
    <location>
        <begin position="372"/>
        <end position="392"/>
    </location>
</feature>
<evidence type="ECO:0000256" key="4">
    <source>
        <dbReference type="ARBA" id="ARBA00022692"/>
    </source>
</evidence>
<comment type="caution">
    <text evidence="9">The sequence shown here is derived from an EMBL/GenBank/DDBJ whole genome shotgun (WGS) entry which is preliminary data.</text>
</comment>
<evidence type="ECO:0000256" key="6">
    <source>
        <dbReference type="ARBA" id="ARBA00023136"/>
    </source>
</evidence>
<evidence type="ECO:0000313" key="9">
    <source>
        <dbReference type="EMBL" id="PYI55786.1"/>
    </source>
</evidence>
<feature type="domain" description="Major facilitator superfamily (MFS) profile" evidence="8">
    <location>
        <begin position="217"/>
        <end position="397"/>
    </location>
</feature>